<evidence type="ECO:0000313" key="3">
    <source>
        <dbReference type="Proteomes" id="UP000774326"/>
    </source>
</evidence>
<comment type="caution">
    <text evidence="2">The sequence shown here is derived from an EMBL/GenBank/DDBJ whole genome shotgun (WGS) entry which is preliminary data.</text>
</comment>
<dbReference type="PANTHER" id="PTHR10334">
    <property type="entry name" value="CYSTEINE-RICH SECRETORY PROTEIN-RELATED"/>
    <property type="match status" value="1"/>
</dbReference>
<accession>A0A9P8PZ37</accession>
<evidence type="ECO:0000259" key="1">
    <source>
        <dbReference type="SMART" id="SM00198"/>
    </source>
</evidence>
<dbReference type="PRINTS" id="PR00837">
    <property type="entry name" value="V5TPXLIKE"/>
</dbReference>
<dbReference type="PROSITE" id="PS01009">
    <property type="entry name" value="CRISP_1"/>
    <property type="match status" value="1"/>
</dbReference>
<name>A0A9P8PZ37_WICPI</name>
<dbReference type="InterPro" id="IPR035940">
    <property type="entry name" value="CAP_sf"/>
</dbReference>
<dbReference type="SUPFAM" id="SSF55797">
    <property type="entry name" value="PR-1-like"/>
    <property type="match status" value="1"/>
</dbReference>
<dbReference type="AlphaFoldDB" id="A0A9P8PZ37"/>
<sequence>MKLFIFLLNFALAVDVVTVYNTKLHTVVNYETQVATNTITIWSTAGLVNENNSNHAVLTKAATTTLTQQPTSATVNTDQTSTQTSTVRTTVTLDSFATDIINTHNNKRALHQDTPSLFYSTEIAAVSQQYADQYTCNGNLTHHHNVLYGENLALGYNTTAAVTAWYDEISQYDYNNPGFSENTGHFTQLVWSNSTLVGCGFRDCGAYYGQYTVCQYYTPGNYAGLYGTYVKPLKS</sequence>
<dbReference type="InterPro" id="IPR018244">
    <property type="entry name" value="Allrgn_V5/Tpx1_CS"/>
</dbReference>
<dbReference type="SMART" id="SM00198">
    <property type="entry name" value="SCP"/>
    <property type="match status" value="1"/>
</dbReference>
<dbReference type="Gene3D" id="3.40.33.10">
    <property type="entry name" value="CAP"/>
    <property type="match status" value="1"/>
</dbReference>
<evidence type="ECO:0000313" key="2">
    <source>
        <dbReference type="EMBL" id="KAH3681008.1"/>
    </source>
</evidence>
<proteinExistence type="predicted"/>
<feature type="domain" description="SCP" evidence="1">
    <location>
        <begin position="95"/>
        <end position="224"/>
    </location>
</feature>
<gene>
    <name evidence="2" type="ORF">WICPIJ_008016</name>
</gene>
<dbReference type="GO" id="GO:0005576">
    <property type="term" value="C:extracellular region"/>
    <property type="evidence" value="ECO:0007669"/>
    <property type="project" value="InterPro"/>
</dbReference>
<dbReference type="Proteomes" id="UP000774326">
    <property type="component" value="Unassembled WGS sequence"/>
</dbReference>
<dbReference type="EMBL" id="JAEUBG010004634">
    <property type="protein sequence ID" value="KAH3681008.1"/>
    <property type="molecule type" value="Genomic_DNA"/>
</dbReference>
<organism evidence="2 3">
    <name type="scientific">Wickerhamomyces pijperi</name>
    <name type="common">Yeast</name>
    <name type="synonym">Pichia pijperi</name>
    <dbReference type="NCBI Taxonomy" id="599730"/>
    <lineage>
        <taxon>Eukaryota</taxon>
        <taxon>Fungi</taxon>
        <taxon>Dikarya</taxon>
        <taxon>Ascomycota</taxon>
        <taxon>Saccharomycotina</taxon>
        <taxon>Saccharomycetes</taxon>
        <taxon>Phaffomycetales</taxon>
        <taxon>Wickerhamomycetaceae</taxon>
        <taxon>Wickerhamomyces</taxon>
    </lineage>
</organism>
<keyword evidence="3" id="KW-1185">Reference proteome</keyword>
<reference evidence="2" key="1">
    <citation type="journal article" date="2021" name="Open Biol.">
        <title>Shared evolutionary footprints suggest mitochondrial oxidative damage underlies multiple complex I losses in fungi.</title>
        <authorList>
            <person name="Schikora-Tamarit M.A."/>
            <person name="Marcet-Houben M."/>
            <person name="Nosek J."/>
            <person name="Gabaldon T."/>
        </authorList>
    </citation>
    <scope>NUCLEOTIDE SEQUENCE</scope>
    <source>
        <strain evidence="2">CBS2887</strain>
    </source>
</reference>
<dbReference type="InterPro" id="IPR001283">
    <property type="entry name" value="CRISP-related"/>
</dbReference>
<dbReference type="Pfam" id="PF00188">
    <property type="entry name" value="CAP"/>
    <property type="match status" value="1"/>
</dbReference>
<dbReference type="OrthoDB" id="337038at2759"/>
<reference evidence="2" key="2">
    <citation type="submission" date="2021-01" db="EMBL/GenBank/DDBJ databases">
        <authorList>
            <person name="Schikora-Tamarit M.A."/>
        </authorList>
    </citation>
    <scope>NUCLEOTIDE SEQUENCE</scope>
    <source>
        <strain evidence="2">CBS2887</strain>
    </source>
</reference>
<protein>
    <recommendedName>
        <fullName evidence="1">SCP domain-containing protein</fullName>
    </recommendedName>
</protein>
<dbReference type="InterPro" id="IPR014044">
    <property type="entry name" value="CAP_dom"/>
</dbReference>